<dbReference type="Pfam" id="PF13673">
    <property type="entry name" value="Acetyltransf_10"/>
    <property type="match status" value="1"/>
</dbReference>
<comment type="caution">
    <text evidence="2">The sequence shown here is derived from an EMBL/GenBank/DDBJ whole genome shotgun (WGS) entry which is preliminary data.</text>
</comment>
<feature type="domain" description="N-acetyltransferase" evidence="1">
    <location>
        <begin position="10"/>
        <end position="149"/>
    </location>
</feature>
<evidence type="ECO:0000259" key="1">
    <source>
        <dbReference type="PROSITE" id="PS51186"/>
    </source>
</evidence>
<dbReference type="CDD" id="cd04301">
    <property type="entry name" value="NAT_SF"/>
    <property type="match status" value="1"/>
</dbReference>
<gene>
    <name evidence="2" type="ORF">JF72_01560</name>
</gene>
<dbReference type="AlphaFoldDB" id="A0A0F4LU69"/>
<dbReference type="PATRIC" id="fig|303541.3.peg.300"/>
<organism evidence="2 3">
    <name type="scientific">Lactobacillus apis</name>
    <dbReference type="NCBI Taxonomy" id="303541"/>
    <lineage>
        <taxon>Bacteria</taxon>
        <taxon>Bacillati</taxon>
        <taxon>Bacillota</taxon>
        <taxon>Bacilli</taxon>
        <taxon>Lactobacillales</taxon>
        <taxon>Lactobacillaceae</taxon>
        <taxon>Lactobacillus</taxon>
    </lineage>
</organism>
<dbReference type="PANTHER" id="PTHR13355">
    <property type="entry name" value="GLUCOSAMINE 6-PHOSPHATE N-ACETYLTRANSFERASE"/>
    <property type="match status" value="1"/>
</dbReference>
<reference evidence="2 3" key="1">
    <citation type="submission" date="2015-01" db="EMBL/GenBank/DDBJ databases">
        <title>Comparative genomics of the lactic acid bacteria isolated from the honey bee gut.</title>
        <authorList>
            <person name="Ellegaard K.M."/>
            <person name="Tamarit D."/>
            <person name="Javelind E."/>
            <person name="Olofsson T."/>
            <person name="Andersson S.G."/>
            <person name="Vasquez A."/>
        </authorList>
    </citation>
    <scope>NUCLEOTIDE SEQUENCE [LARGE SCALE GENOMIC DNA]</scope>
    <source>
        <strain evidence="2 3">Hma11</strain>
    </source>
</reference>
<dbReference type="STRING" id="303541.JF72_01560"/>
<dbReference type="Proteomes" id="UP000033682">
    <property type="component" value="Unassembled WGS sequence"/>
</dbReference>
<dbReference type="RefSeq" id="WP_046305929.1">
    <property type="nucleotide sequence ID" value="NZ_KQ033999.1"/>
</dbReference>
<dbReference type="PANTHER" id="PTHR13355:SF22">
    <property type="entry name" value="SLL0786 PROTEIN"/>
    <property type="match status" value="1"/>
</dbReference>
<dbReference type="GO" id="GO:0008080">
    <property type="term" value="F:N-acetyltransferase activity"/>
    <property type="evidence" value="ECO:0007669"/>
    <property type="project" value="TreeGrafter"/>
</dbReference>
<protein>
    <submittedName>
        <fullName evidence="2">GNAT family acetyltransferase</fullName>
    </submittedName>
</protein>
<dbReference type="EMBL" id="JXLG01000003">
    <property type="protein sequence ID" value="KJY62175.1"/>
    <property type="molecule type" value="Genomic_DNA"/>
</dbReference>
<dbReference type="Gene3D" id="3.40.630.30">
    <property type="match status" value="1"/>
</dbReference>
<evidence type="ECO:0000313" key="3">
    <source>
        <dbReference type="Proteomes" id="UP000033682"/>
    </source>
</evidence>
<keyword evidence="3" id="KW-1185">Reference proteome</keyword>
<dbReference type="HOGENOM" id="CLU_056607_3_0_9"/>
<accession>A0A0F4LU69</accession>
<keyword evidence="2" id="KW-0808">Transferase</keyword>
<sequence>MEKQETFKFKKIADMSGQEMYCVARLRIDTFVTEQKITEPELDDQDFTAIQVFLLNKEQNRARAVCRIFKENDQWVLGRVAVAAQTRGQHLGTKMMQQVHQYLRDLGVKQLICHAQMQAKPFYDQLGYQTKGEVFTEAGIEHIMMYYNL</sequence>
<dbReference type="PROSITE" id="PS51186">
    <property type="entry name" value="GNAT"/>
    <property type="match status" value="1"/>
</dbReference>
<name>A0A0F4LU69_9LACO</name>
<dbReference type="InterPro" id="IPR039143">
    <property type="entry name" value="GNPNAT1-like"/>
</dbReference>
<proteinExistence type="predicted"/>
<evidence type="ECO:0000313" key="2">
    <source>
        <dbReference type="EMBL" id="KJY62175.1"/>
    </source>
</evidence>
<dbReference type="InterPro" id="IPR000182">
    <property type="entry name" value="GNAT_dom"/>
</dbReference>
<dbReference type="InterPro" id="IPR016181">
    <property type="entry name" value="Acyl_CoA_acyltransferase"/>
</dbReference>
<dbReference type="SUPFAM" id="SSF55729">
    <property type="entry name" value="Acyl-CoA N-acyltransferases (Nat)"/>
    <property type="match status" value="1"/>
</dbReference>